<protein>
    <submittedName>
        <fullName evidence="1">Uncharacterized protein</fullName>
    </submittedName>
</protein>
<dbReference type="Proteomes" id="UP000593577">
    <property type="component" value="Unassembled WGS sequence"/>
</dbReference>
<organism evidence="1 2">
    <name type="scientific">Gossypium aridum</name>
    <name type="common">American cotton</name>
    <name type="synonym">Erioxylum aridum</name>
    <dbReference type="NCBI Taxonomy" id="34290"/>
    <lineage>
        <taxon>Eukaryota</taxon>
        <taxon>Viridiplantae</taxon>
        <taxon>Streptophyta</taxon>
        <taxon>Embryophyta</taxon>
        <taxon>Tracheophyta</taxon>
        <taxon>Spermatophyta</taxon>
        <taxon>Magnoliopsida</taxon>
        <taxon>eudicotyledons</taxon>
        <taxon>Gunneridae</taxon>
        <taxon>Pentapetalae</taxon>
        <taxon>rosids</taxon>
        <taxon>malvids</taxon>
        <taxon>Malvales</taxon>
        <taxon>Malvaceae</taxon>
        <taxon>Malvoideae</taxon>
        <taxon>Gossypium</taxon>
    </lineage>
</organism>
<reference evidence="1 2" key="1">
    <citation type="journal article" date="2019" name="Genome Biol. Evol.">
        <title>Insights into the evolution of the New World diploid cottons (Gossypium, subgenus Houzingenia) based on genome sequencing.</title>
        <authorList>
            <person name="Grover C.E."/>
            <person name="Arick M.A. 2nd"/>
            <person name="Thrash A."/>
            <person name="Conover J.L."/>
            <person name="Sanders W.S."/>
            <person name="Peterson D.G."/>
            <person name="Frelichowski J.E."/>
            <person name="Scheffler J.A."/>
            <person name="Scheffler B.E."/>
            <person name="Wendel J.F."/>
        </authorList>
    </citation>
    <scope>NUCLEOTIDE SEQUENCE [LARGE SCALE GENOMIC DNA]</scope>
    <source>
        <strain evidence="1">185</strain>
        <tissue evidence="1">Leaf</tissue>
    </source>
</reference>
<gene>
    <name evidence="1" type="ORF">Goari_011765</name>
</gene>
<feature type="non-terminal residue" evidence="1">
    <location>
        <position position="51"/>
    </location>
</feature>
<comment type="caution">
    <text evidence="1">The sequence shown here is derived from an EMBL/GenBank/DDBJ whole genome shotgun (WGS) entry which is preliminary data.</text>
</comment>
<accession>A0A7J8WYE8</accession>
<evidence type="ECO:0000313" key="2">
    <source>
        <dbReference type="Proteomes" id="UP000593577"/>
    </source>
</evidence>
<keyword evidence="2" id="KW-1185">Reference proteome</keyword>
<sequence length="51" mass="5680">MVENKSWSGPRELRNQKVKSLGKEVSGSRFTELVDLDALDGKNDDVDVGFL</sequence>
<dbReference type="EMBL" id="JABFAA010000004">
    <property type="protein sequence ID" value="MBA0680038.1"/>
    <property type="molecule type" value="Genomic_DNA"/>
</dbReference>
<dbReference type="AlphaFoldDB" id="A0A7J8WYE8"/>
<evidence type="ECO:0000313" key="1">
    <source>
        <dbReference type="EMBL" id="MBA0680038.1"/>
    </source>
</evidence>
<proteinExistence type="predicted"/>
<name>A0A7J8WYE8_GOSAI</name>